<evidence type="ECO:0000313" key="1">
    <source>
        <dbReference type="EMBL" id="KAF5932745.1"/>
    </source>
</evidence>
<keyword evidence="2" id="KW-1185">Reference proteome</keyword>
<accession>A0A7J7FWL8</accession>
<evidence type="ECO:0000313" key="2">
    <source>
        <dbReference type="Proteomes" id="UP000593564"/>
    </source>
</evidence>
<protein>
    <submittedName>
        <fullName evidence="1">Uncharacterized protein</fullName>
    </submittedName>
</protein>
<dbReference type="EMBL" id="JACBKZ010000014">
    <property type="protein sequence ID" value="KAF5932745.1"/>
    <property type="molecule type" value="Genomic_DNA"/>
</dbReference>
<organism evidence="1 2">
    <name type="scientific">Camellia sinensis</name>
    <name type="common">Tea plant</name>
    <name type="synonym">Thea sinensis</name>
    <dbReference type="NCBI Taxonomy" id="4442"/>
    <lineage>
        <taxon>Eukaryota</taxon>
        <taxon>Viridiplantae</taxon>
        <taxon>Streptophyta</taxon>
        <taxon>Embryophyta</taxon>
        <taxon>Tracheophyta</taxon>
        <taxon>Spermatophyta</taxon>
        <taxon>Magnoliopsida</taxon>
        <taxon>eudicotyledons</taxon>
        <taxon>Gunneridae</taxon>
        <taxon>Pentapetalae</taxon>
        <taxon>asterids</taxon>
        <taxon>Ericales</taxon>
        <taxon>Theaceae</taxon>
        <taxon>Camellia</taxon>
    </lineage>
</organism>
<dbReference type="Proteomes" id="UP000593564">
    <property type="component" value="Unassembled WGS sequence"/>
</dbReference>
<sequence>MIMRLSHPSIHKAQTFTPTQETSNTLVIEHDTQGLSKELKPKKIKGFCKNISFLMLSGNVLKNNKALFH</sequence>
<proteinExistence type="predicted"/>
<reference evidence="1 2" key="2">
    <citation type="submission" date="2020-07" db="EMBL/GenBank/DDBJ databases">
        <title>Genome assembly of wild tea tree DASZ reveals pedigree and selection history of tea varieties.</title>
        <authorList>
            <person name="Zhang W."/>
        </authorList>
    </citation>
    <scope>NUCLEOTIDE SEQUENCE [LARGE SCALE GENOMIC DNA]</scope>
    <source>
        <strain evidence="2">cv. G240</strain>
        <tissue evidence="1">Leaf</tissue>
    </source>
</reference>
<comment type="caution">
    <text evidence="1">The sequence shown here is derived from an EMBL/GenBank/DDBJ whole genome shotgun (WGS) entry which is preliminary data.</text>
</comment>
<name>A0A7J7FWL8_CAMSI</name>
<dbReference type="AlphaFoldDB" id="A0A7J7FWL8"/>
<reference evidence="2" key="1">
    <citation type="journal article" date="2020" name="Nat. Commun.">
        <title>Genome assembly of wild tea tree DASZ reveals pedigree and selection history of tea varieties.</title>
        <authorList>
            <person name="Zhang W."/>
            <person name="Zhang Y."/>
            <person name="Qiu H."/>
            <person name="Guo Y."/>
            <person name="Wan H."/>
            <person name="Zhang X."/>
            <person name="Scossa F."/>
            <person name="Alseekh S."/>
            <person name="Zhang Q."/>
            <person name="Wang P."/>
            <person name="Xu L."/>
            <person name="Schmidt M.H."/>
            <person name="Jia X."/>
            <person name="Li D."/>
            <person name="Zhu A."/>
            <person name="Guo F."/>
            <person name="Chen W."/>
            <person name="Ni D."/>
            <person name="Usadel B."/>
            <person name="Fernie A.R."/>
            <person name="Wen W."/>
        </authorList>
    </citation>
    <scope>NUCLEOTIDE SEQUENCE [LARGE SCALE GENOMIC DNA]</scope>
    <source>
        <strain evidence="2">cv. G240</strain>
    </source>
</reference>
<gene>
    <name evidence="1" type="ORF">HYC85_028916</name>
</gene>